<dbReference type="EMBL" id="FOGU01000020">
    <property type="protein sequence ID" value="SES42261.1"/>
    <property type="molecule type" value="Genomic_DNA"/>
</dbReference>
<sequence>MARILLIHGSCHGAWCWHAVLSHLRDAGHEARAIDLPGCGDDPTPPGAVRLEDNVAAIAAAAEGPCVLVGHSLGGISITAAAEAMPERFARLIYVAAWVPEDGQSARDLRDAAGAEALLEATRVAPDRGSSWFDDAALADLFYHDCPDGTLELARARLTPQPMAINTTPGRVSDAGRRVPRAYIRCETDRAIPPAYQRAASAGLPTRELACGHSPFFACPERLAHHLTELAT</sequence>
<evidence type="ECO:0000259" key="1">
    <source>
        <dbReference type="Pfam" id="PF12697"/>
    </source>
</evidence>
<accession>A0A1H9X865</accession>
<dbReference type="SUPFAM" id="SSF53474">
    <property type="entry name" value="alpha/beta-Hydrolases"/>
    <property type="match status" value="1"/>
</dbReference>
<dbReference type="InterPro" id="IPR045889">
    <property type="entry name" value="MES/HNL"/>
</dbReference>
<gene>
    <name evidence="2" type="ORF">SAMN04490244_12018</name>
</gene>
<name>A0A1H9X865_9RHOB</name>
<dbReference type="InterPro" id="IPR029058">
    <property type="entry name" value="AB_hydrolase_fold"/>
</dbReference>
<evidence type="ECO:0000313" key="2">
    <source>
        <dbReference type="EMBL" id="SES42261.1"/>
    </source>
</evidence>
<dbReference type="AlphaFoldDB" id="A0A1H9X865"/>
<dbReference type="Proteomes" id="UP000198885">
    <property type="component" value="Unassembled WGS sequence"/>
</dbReference>
<dbReference type="STRING" id="641238.SAMN04490244_12018"/>
<dbReference type="InterPro" id="IPR000073">
    <property type="entry name" value="AB_hydrolase_1"/>
</dbReference>
<protein>
    <submittedName>
        <fullName evidence="2">Pimeloyl-ACP methyl ester carboxylesterase</fullName>
    </submittedName>
</protein>
<dbReference type="GO" id="GO:0080030">
    <property type="term" value="F:methyl indole-3-acetate esterase activity"/>
    <property type="evidence" value="ECO:0007669"/>
    <property type="project" value="TreeGrafter"/>
</dbReference>
<dbReference type="GO" id="GO:0080032">
    <property type="term" value="F:methyl jasmonate esterase activity"/>
    <property type="evidence" value="ECO:0007669"/>
    <property type="project" value="TreeGrafter"/>
</dbReference>
<feature type="domain" description="AB hydrolase-1" evidence="1">
    <location>
        <begin position="4"/>
        <end position="224"/>
    </location>
</feature>
<dbReference type="RefSeq" id="WP_092696372.1">
    <property type="nucleotide sequence ID" value="NZ_FOGU01000020.1"/>
</dbReference>
<evidence type="ECO:0000313" key="3">
    <source>
        <dbReference type="Proteomes" id="UP000198885"/>
    </source>
</evidence>
<keyword evidence="3" id="KW-1185">Reference proteome</keyword>
<dbReference type="OrthoDB" id="9814966at2"/>
<dbReference type="PANTHER" id="PTHR10992:SF1086">
    <property type="entry name" value="AB HYDROLASE-1 DOMAIN-CONTAINING PROTEIN"/>
    <property type="match status" value="1"/>
</dbReference>
<dbReference type="Gene3D" id="3.40.50.1820">
    <property type="entry name" value="alpha/beta hydrolase"/>
    <property type="match status" value="1"/>
</dbReference>
<organism evidence="2 3">
    <name type="scientific">Tranquillimonas rosea</name>
    <dbReference type="NCBI Taxonomy" id="641238"/>
    <lineage>
        <taxon>Bacteria</taxon>
        <taxon>Pseudomonadati</taxon>
        <taxon>Pseudomonadota</taxon>
        <taxon>Alphaproteobacteria</taxon>
        <taxon>Rhodobacterales</taxon>
        <taxon>Roseobacteraceae</taxon>
        <taxon>Tranquillimonas</taxon>
    </lineage>
</organism>
<dbReference type="Pfam" id="PF12697">
    <property type="entry name" value="Abhydrolase_6"/>
    <property type="match status" value="1"/>
</dbReference>
<dbReference type="PANTHER" id="PTHR10992">
    <property type="entry name" value="METHYLESTERASE FAMILY MEMBER"/>
    <property type="match status" value="1"/>
</dbReference>
<reference evidence="2 3" key="1">
    <citation type="submission" date="2016-10" db="EMBL/GenBank/DDBJ databases">
        <authorList>
            <person name="de Groot N.N."/>
        </authorList>
    </citation>
    <scope>NUCLEOTIDE SEQUENCE [LARGE SCALE GENOMIC DNA]</scope>
    <source>
        <strain evidence="2 3">DSM 23042</strain>
    </source>
</reference>
<proteinExistence type="predicted"/>